<accession>A0A9W8IAJ2</accession>
<reference evidence="3" key="1">
    <citation type="submission" date="2022-07" db="EMBL/GenBank/DDBJ databases">
        <title>Phylogenomic reconstructions and comparative analyses of Kickxellomycotina fungi.</title>
        <authorList>
            <person name="Reynolds N.K."/>
            <person name="Stajich J.E."/>
            <person name="Barry K."/>
            <person name="Grigoriev I.V."/>
            <person name="Crous P."/>
            <person name="Smith M.E."/>
        </authorList>
    </citation>
    <scope>NUCLEOTIDE SEQUENCE</scope>
    <source>
        <strain evidence="3">NRRL 1566</strain>
    </source>
</reference>
<name>A0A9W8IAJ2_9FUNG</name>
<dbReference type="SUPFAM" id="SSF50494">
    <property type="entry name" value="Trypsin-like serine proteases"/>
    <property type="match status" value="1"/>
</dbReference>
<dbReference type="InterPro" id="IPR043504">
    <property type="entry name" value="Peptidase_S1_PA_chymotrypsin"/>
</dbReference>
<dbReference type="PROSITE" id="PS51257">
    <property type="entry name" value="PROKAR_LIPOPROTEIN"/>
    <property type="match status" value="1"/>
</dbReference>
<keyword evidence="1" id="KW-0732">Signal</keyword>
<evidence type="ECO:0000313" key="4">
    <source>
        <dbReference type="Proteomes" id="UP001139887"/>
    </source>
</evidence>
<evidence type="ECO:0000313" key="3">
    <source>
        <dbReference type="EMBL" id="KAJ2844206.1"/>
    </source>
</evidence>
<dbReference type="AlphaFoldDB" id="A0A9W8IAJ2"/>
<dbReference type="Gene3D" id="2.40.10.10">
    <property type="entry name" value="Trypsin-like serine proteases"/>
    <property type="match status" value="1"/>
</dbReference>
<evidence type="ECO:0000256" key="1">
    <source>
        <dbReference type="SAM" id="SignalP"/>
    </source>
</evidence>
<feature type="domain" description="Peptidase S1" evidence="2">
    <location>
        <begin position="6"/>
        <end position="81"/>
    </location>
</feature>
<feature type="signal peptide" evidence="1">
    <location>
        <begin position="1"/>
        <end position="22"/>
    </location>
</feature>
<dbReference type="InterPro" id="IPR009003">
    <property type="entry name" value="Peptidase_S1_PA"/>
</dbReference>
<dbReference type="Proteomes" id="UP001139887">
    <property type="component" value="Unassembled WGS sequence"/>
</dbReference>
<feature type="non-terminal residue" evidence="3">
    <location>
        <position position="140"/>
    </location>
</feature>
<sequence>MKKDQQTFCQATLLSSTAAVLAASCFEYDENNSADTSMYNLAVEAADPNVVMRTQISNITPHPNYDPESFANNIAVIRFTEISTNMEYYIDNLPSLWFSFLHAHYSLNADNTKWNDPVLNDVPLADQNECNAASSLFQAY</sequence>
<organism evidence="3 4">
    <name type="scientific">Coemansia brasiliensis</name>
    <dbReference type="NCBI Taxonomy" id="2650707"/>
    <lineage>
        <taxon>Eukaryota</taxon>
        <taxon>Fungi</taxon>
        <taxon>Fungi incertae sedis</taxon>
        <taxon>Zoopagomycota</taxon>
        <taxon>Kickxellomycotina</taxon>
        <taxon>Kickxellomycetes</taxon>
        <taxon>Kickxellales</taxon>
        <taxon>Kickxellaceae</taxon>
        <taxon>Coemansia</taxon>
    </lineage>
</organism>
<protein>
    <recommendedName>
        <fullName evidence="2">Peptidase S1 domain-containing protein</fullName>
    </recommendedName>
</protein>
<proteinExistence type="predicted"/>
<feature type="chain" id="PRO_5040951253" description="Peptidase S1 domain-containing protein" evidence="1">
    <location>
        <begin position="23"/>
        <end position="140"/>
    </location>
</feature>
<dbReference type="InterPro" id="IPR001254">
    <property type="entry name" value="Trypsin_dom"/>
</dbReference>
<dbReference type="Pfam" id="PF00089">
    <property type="entry name" value="Trypsin"/>
    <property type="match status" value="1"/>
</dbReference>
<evidence type="ECO:0000259" key="2">
    <source>
        <dbReference type="Pfam" id="PF00089"/>
    </source>
</evidence>
<dbReference type="GO" id="GO:0006508">
    <property type="term" value="P:proteolysis"/>
    <property type="evidence" value="ECO:0007669"/>
    <property type="project" value="InterPro"/>
</dbReference>
<dbReference type="GO" id="GO:0004252">
    <property type="term" value="F:serine-type endopeptidase activity"/>
    <property type="evidence" value="ECO:0007669"/>
    <property type="project" value="InterPro"/>
</dbReference>
<dbReference type="EMBL" id="JANBUW010001152">
    <property type="protein sequence ID" value="KAJ2844206.1"/>
    <property type="molecule type" value="Genomic_DNA"/>
</dbReference>
<gene>
    <name evidence="3" type="ORF">IWW36_005273</name>
</gene>
<dbReference type="OrthoDB" id="5565075at2759"/>
<comment type="caution">
    <text evidence="3">The sequence shown here is derived from an EMBL/GenBank/DDBJ whole genome shotgun (WGS) entry which is preliminary data.</text>
</comment>
<keyword evidence="4" id="KW-1185">Reference proteome</keyword>